<accession>A0A5Q2RI09</accession>
<reference evidence="5 6" key="1">
    <citation type="submission" date="2019-11" db="EMBL/GenBank/DDBJ databases">
        <authorList>
            <person name="He Y."/>
        </authorList>
    </citation>
    <scope>NUCLEOTIDE SEQUENCE [LARGE SCALE GENOMIC DNA]</scope>
    <source>
        <strain evidence="5 6">SCSIO 58843</strain>
    </source>
</reference>
<dbReference type="InterPro" id="IPR010998">
    <property type="entry name" value="Integrase_recombinase_N"/>
</dbReference>
<keyword evidence="1" id="KW-0238">DNA-binding</keyword>
<feature type="region of interest" description="Disordered" evidence="2">
    <location>
        <begin position="179"/>
        <end position="198"/>
    </location>
</feature>
<feature type="domain" description="AP2-like integrase N-terminal" evidence="3">
    <location>
        <begin position="14"/>
        <end position="56"/>
    </location>
</feature>
<evidence type="ECO:0000259" key="4">
    <source>
        <dbReference type="Pfam" id="PF14659"/>
    </source>
</evidence>
<dbReference type="AlphaFoldDB" id="A0A5Q2RI09"/>
<name>A0A5Q2RI09_9ACTN</name>
<dbReference type="KEGG" id="atq:GH723_10225"/>
<keyword evidence="6" id="KW-1185">Reference proteome</keyword>
<dbReference type="GO" id="GO:0015074">
    <property type="term" value="P:DNA integration"/>
    <property type="evidence" value="ECO:0007669"/>
    <property type="project" value="InterPro"/>
</dbReference>
<dbReference type="InterPro" id="IPR011010">
    <property type="entry name" value="DNA_brk_join_enz"/>
</dbReference>
<evidence type="ECO:0000313" key="6">
    <source>
        <dbReference type="Proteomes" id="UP000334019"/>
    </source>
</evidence>
<evidence type="ECO:0008006" key="7">
    <source>
        <dbReference type="Google" id="ProtNLM"/>
    </source>
</evidence>
<organism evidence="5 6">
    <name type="scientific">Actinomarinicola tropica</name>
    <dbReference type="NCBI Taxonomy" id="2789776"/>
    <lineage>
        <taxon>Bacteria</taxon>
        <taxon>Bacillati</taxon>
        <taxon>Actinomycetota</taxon>
        <taxon>Acidimicrobiia</taxon>
        <taxon>Acidimicrobiales</taxon>
        <taxon>Iamiaceae</taxon>
        <taxon>Actinomarinicola</taxon>
    </lineage>
</organism>
<dbReference type="InterPro" id="IPR004107">
    <property type="entry name" value="Integrase_SAM-like_N"/>
</dbReference>
<evidence type="ECO:0000256" key="2">
    <source>
        <dbReference type="SAM" id="MobiDB-lite"/>
    </source>
</evidence>
<dbReference type="InterPro" id="IPR028259">
    <property type="entry name" value="AP2-like_int_N"/>
</dbReference>
<sequence>MAASRNNVRKRGSTWTYYLYVTDGAGERRQKSKGGFATRKEAETARVEALAALSNGNWVQPDRLTVAEFLTDEWLPTQRPPTLEESTYASYARNIRLHVVPYVGAIRLQQLTPMDLNALYRTLLDSGRRPPGSPVRRHDPAVLDLIARLKGEGHTWQQVADTVAEQFPGLAGITRHAVASAHRRAQEPKPAPKDPGLSNRMVRYVHTIIHAALRDALRWNRVTRNVAAVATPPPQASTRRGRHTTWTGEQLGRFLDFVSDSPYLPAWLFLATCGSRRGEVLG</sequence>
<protein>
    <recommendedName>
        <fullName evidence="7">Core-binding (CB) domain-containing protein</fullName>
    </recommendedName>
</protein>
<gene>
    <name evidence="5" type="ORF">GH723_10225</name>
</gene>
<dbReference type="Gene3D" id="1.10.150.130">
    <property type="match status" value="1"/>
</dbReference>
<evidence type="ECO:0000259" key="3">
    <source>
        <dbReference type="Pfam" id="PF14657"/>
    </source>
</evidence>
<evidence type="ECO:0000313" key="5">
    <source>
        <dbReference type="EMBL" id="QGG95443.1"/>
    </source>
</evidence>
<evidence type="ECO:0000256" key="1">
    <source>
        <dbReference type="ARBA" id="ARBA00023125"/>
    </source>
</evidence>
<dbReference type="EMBL" id="CP045851">
    <property type="protein sequence ID" value="QGG95443.1"/>
    <property type="molecule type" value="Genomic_DNA"/>
</dbReference>
<dbReference type="Proteomes" id="UP000334019">
    <property type="component" value="Chromosome"/>
</dbReference>
<dbReference type="GO" id="GO:0003677">
    <property type="term" value="F:DNA binding"/>
    <property type="evidence" value="ECO:0007669"/>
    <property type="project" value="UniProtKB-KW"/>
</dbReference>
<proteinExistence type="predicted"/>
<dbReference type="SUPFAM" id="SSF56349">
    <property type="entry name" value="DNA breaking-rejoining enzymes"/>
    <property type="match status" value="1"/>
</dbReference>
<dbReference type="Pfam" id="PF14659">
    <property type="entry name" value="Phage_int_SAM_3"/>
    <property type="match status" value="1"/>
</dbReference>
<feature type="domain" description="Integrase SAM-like N-terminal" evidence="4">
    <location>
        <begin position="70"/>
        <end position="122"/>
    </location>
</feature>
<dbReference type="Pfam" id="PF14657">
    <property type="entry name" value="Arm-DNA-bind_4"/>
    <property type="match status" value="1"/>
</dbReference>
<dbReference type="RefSeq" id="WP_153759550.1">
    <property type="nucleotide sequence ID" value="NZ_CP045851.1"/>
</dbReference>